<dbReference type="GO" id="GO:0005829">
    <property type="term" value="C:cytosol"/>
    <property type="evidence" value="ECO:0007669"/>
    <property type="project" value="TreeGrafter"/>
</dbReference>
<evidence type="ECO:0000256" key="3">
    <source>
        <dbReference type="ARBA" id="ARBA00022723"/>
    </source>
</evidence>
<evidence type="ECO:0000256" key="8">
    <source>
        <dbReference type="ARBA" id="ARBA00051875"/>
    </source>
</evidence>
<comment type="subunit">
    <text evidence="2 10">Homodimer.</text>
</comment>
<comment type="cofactor">
    <cofactor evidence="10">
        <name>Mg(2+)</name>
        <dbReference type="ChEBI" id="CHEBI:18420"/>
    </cofactor>
    <text evidence="10">Binds 1 Mg(2+) ion per subunit.</text>
</comment>
<evidence type="ECO:0000256" key="11">
    <source>
        <dbReference type="RuleBase" id="RU003781"/>
    </source>
</evidence>
<sequence length="204" mass="22654">MEDKVLIIATGNPGKAEEFKDLFAERGYQIKTLADYPDLEEVEETGQSFEENARLKAETIARQVNQVVIADDSGLKVDDLGGMPGIYSARYAGEDKNDARNNAKLLADLGEIQNAKRSAHFHCTLVAAYPGWDSLVVEGELAGQIADMPRGDNGFGYDPLFYLEDYGKTLAQLDPKEKNKISHRAQALKALDRVFDQWLQEEGK</sequence>
<reference evidence="12 13" key="1">
    <citation type="submission" date="2012-09" db="EMBL/GenBank/DDBJ databases">
        <title>The Genome Sequence of Alloiococcus otitis ATCC 51267.</title>
        <authorList>
            <consortium name="The Broad Institute Genome Sequencing Platform"/>
            <person name="Earl A."/>
            <person name="Ward D."/>
            <person name="Feldgarden M."/>
            <person name="Gevers D."/>
            <person name="Huys G."/>
            <person name="Walker B."/>
            <person name="Young S.K."/>
            <person name="Zeng Q."/>
            <person name="Gargeya S."/>
            <person name="Fitzgerald M."/>
            <person name="Haas B."/>
            <person name="Abouelleil A."/>
            <person name="Alvarado L."/>
            <person name="Arachchi H.M."/>
            <person name="Berlin A.M."/>
            <person name="Chapman S.B."/>
            <person name="Goldberg J."/>
            <person name="Griggs A."/>
            <person name="Gujja S."/>
            <person name="Hansen M."/>
            <person name="Howarth C."/>
            <person name="Imamovic A."/>
            <person name="Larimer J."/>
            <person name="McCowen C."/>
            <person name="Montmayeur A."/>
            <person name="Murphy C."/>
            <person name="Neiman D."/>
            <person name="Pearson M."/>
            <person name="Priest M."/>
            <person name="Roberts A."/>
            <person name="Saif S."/>
            <person name="Shea T."/>
            <person name="Sisk P."/>
            <person name="Sykes S."/>
            <person name="Wortman J."/>
            <person name="Nusbaum C."/>
            <person name="Birren B."/>
        </authorList>
    </citation>
    <scope>NUCLEOTIDE SEQUENCE [LARGE SCALE GENOMIC DNA]</scope>
    <source>
        <strain evidence="12 13">ATCC 51267</strain>
    </source>
</reference>
<dbReference type="GO" id="GO:0009117">
    <property type="term" value="P:nucleotide metabolic process"/>
    <property type="evidence" value="ECO:0007669"/>
    <property type="project" value="UniProtKB-KW"/>
</dbReference>
<dbReference type="NCBIfam" id="TIGR00042">
    <property type="entry name" value="RdgB/HAM1 family non-canonical purine NTP pyrophosphatase"/>
    <property type="match status" value="1"/>
</dbReference>
<dbReference type="EC" id="3.6.1.66" evidence="10"/>
<dbReference type="GO" id="GO:0000166">
    <property type="term" value="F:nucleotide binding"/>
    <property type="evidence" value="ECO:0007669"/>
    <property type="project" value="UniProtKB-KW"/>
</dbReference>
<dbReference type="GO" id="GO:0035870">
    <property type="term" value="F:dITP diphosphatase activity"/>
    <property type="evidence" value="ECO:0007669"/>
    <property type="project" value="UniProtKB-UniRule"/>
</dbReference>
<dbReference type="eggNOG" id="COG0127">
    <property type="taxonomic scope" value="Bacteria"/>
</dbReference>
<feature type="binding site" evidence="10">
    <location>
        <begin position="183"/>
        <end position="184"/>
    </location>
    <ligand>
        <name>substrate</name>
    </ligand>
</feature>
<dbReference type="SUPFAM" id="SSF52972">
    <property type="entry name" value="ITPase-like"/>
    <property type="match status" value="1"/>
</dbReference>
<keyword evidence="6 10" id="KW-0460">Magnesium</keyword>
<comment type="caution">
    <text evidence="12">The sequence shown here is derived from an EMBL/GenBank/DDBJ whole genome shotgun (WGS) entry which is preliminary data.</text>
</comment>
<dbReference type="GO" id="GO:0036222">
    <property type="term" value="F:XTP diphosphatase activity"/>
    <property type="evidence" value="ECO:0007669"/>
    <property type="project" value="UniProtKB-UniRule"/>
</dbReference>
<evidence type="ECO:0000256" key="6">
    <source>
        <dbReference type="ARBA" id="ARBA00022842"/>
    </source>
</evidence>
<comment type="catalytic activity">
    <reaction evidence="8 10">
        <text>dITP + H2O = dIMP + diphosphate + H(+)</text>
        <dbReference type="Rhea" id="RHEA:28342"/>
        <dbReference type="ChEBI" id="CHEBI:15377"/>
        <dbReference type="ChEBI" id="CHEBI:15378"/>
        <dbReference type="ChEBI" id="CHEBI:33019"/>
        <dbReference type="ChEBI" id="CHEBI:61194"/>
        <dbReference type="ChEBI" id="CHEBI:61382"/>
        <dbReference type="EC" id="3.6.1.66"/>
    </reaction>
</comment>
<dbReference type="CDD" id="cd00515">
    <property type="entry name" value="HAM1"/>
    <property type="match status" value="1"/>
</dbReference>
<organism evidence="12 13">
    <name type="scientific">Alloiococcus otitis ATCC 51267</name>
    <dbReference type="NCBI Taxonomy" id="883081"/>
    <lineage>
        <taxon>Bacteria</taxon>
        <taxon>Bacillati</taxon>
        <taxon>Bacillota</taxon>
        <taxon>Bacilli</taxon>
        <taxon>Lactobacillales</taxon>
        <taxon>Carnobacteriaceae</taxon>
        <taxon>Alloiococcus</taxon>
    </lineage>
</organism>
<accession>K9E8T3</accession>
<feature type="binding site" evidence="10">
    <location>
        <position position="43"/>
    </location>
    <ligand>
        <name>Mg(2+)</name>
        <dbReference type="ChEBI" id="CHEBI:18420"/>
    </ligand>
</feature>
<dbReference type="InterPro" id="IPR020922">
    <property type="entry name" value="dITP/XTP_pyrophosphatase"/>
</dbReference>
<gene>
    <name evidence="12" type="ORF">HMPREF9698_01210</name>
</gene>
<evidence type="ECO:0000256" key="1">
    <source>
        <dbReference type="ARBA" id="ARBA00008023"/>
    </source>
</evidence>
<protein>
    <recommendedName>
        <fullName evidence="10">dITP/XTP pyrophosphatase</fullName>
        <ecNumber evidence="10">3.6.1.66</ecNumber>
    </recommendedName>
    <alternativeName>
        <fullName evidence="10">Non-canonical purine NTP pyrophosphatase</fullName>
    </alternativeName>
    <alternativeName>
        <fullName evidence="10">Non-standard purine NTP pyrophosphatase</fullName>
    </alternativeName>
    <alternativeName>
        <fullName evidence="10">Nucleoside-triphosphate diphosphatase</fullName>
    </alternativeName>
    <alternativeName>
        <fullName evidence="10">Nucleoside-triphosphate pyrophosphatase</fullName>
        <shortName evidence="10">NTPase</shortName>
    </alternativeName>
</protein>
<comment type="function">
    <text evidence="10">Pyrophosphatase that catalyzes the hydrolysis of nucleoside triphosphates to their monophosphate derivatives, with a high preference for the non-canonical purine nucleotides XTP (xanthosine triphosphate), dITP (deoxyinosine triphosphate) and ITP. Seems to function as a house-cleaning enzyme that removes non-canonical purine nucleotides from the nucleotide pool, thus preventing their incorporation into DNA/RNA and avoiding chromosomal lesions.</text>
</comment>
<dbReference type="OrthoDB" id="9807456at2"/>
<evidence type="ECO:0000256" key="2">
    <source>
        <dbReference type="ARBA" id="ARBA00011738"/>
    </source>
</evidence>
<keyword evidence="5 10" id="KW-0378">Hydrolase</keyword>
<feature type="binding site" evidence="10">
    <location>
        <begin position="10"/>
        <end position="15"/>
    </location>
    <ligand>
        <name>substrate</name>
    </ligand>
</feature>
<dbReference type="GO" id="GO:0046872">
    <property type="term" value="F:metal ion binding"/>
    <property type="evidence" value="ECO:0007669"/>
    <property type="project" value="UniProtKB-KW"/>
</dbReference>
<dbReference type="Proteomes" id="UP000009875">
    <property type="component" value="Unassembled WGS sequence"/>
</dbReference>
<dbReference type="HAMAP" id="MF_01405">
    <property type="entry name" value="Non_canon_purine_NTPase"/>
    <property type="match status" value="1"/>
</dbReference>
<feature type="binding site" evidence="10">
    <location>
        <position position="178"/>
    </location>
    <ligand>
        <name>substrate</name>
    </ligand>
</feature>
<evidence type="ECO:0000256" key="5">
    <source>
        <dbReference type="ARBA" id="ARBA00022801"/>
    </source>
</evidence>
<comment type="catalytic activity">
    <reaction evidence="9 10">
        <text>XTP + H2O = XMP + diphosphate + H(+)</text>
        <dbReference type="Rhea" id="RHEA:28610"/>
        <dbReference type="ChEBI" id="CHEBI:15377"/>
        <dbReference type="ChEBI" id="CHEBI:15378"/>
        <dbReference type="ChEBI" id="CHEBI:33019"/>
        <dbReference type="ChEBI" id="CHEBI:57464"/>
        <dbReference type="ChEBI" id="CHEBI:61314"/>
        <dbReference type="EC" id="3.6.1.66"/>
    </reaction>
</comment>
<dbReference type="InterPro" id="IPR029001">
    <property type="entry name" value="ITPase-like_fam"/>
</dbReference>
<dbReference type="FunFam" id="3.90.950.10:FF:000001">
    <property type="entry name" value="dITP/XTP pyrophosphatase"/>
    <property type="match status" value="1"/>
</dbReference>
<proteinExistence type="inferred from homology"/>
<keyword evidence="3 10" id="KW-0479">Metal-binding</keyword>
<feature type="binding site" evidence="10">
    <location>
        <position position="72"/>
    </location>
    <ligand>
        <name>Mg(2+)</name>
        <dbReference type="ChEBI" id="CHEBI:18420"/>
    </ligand>
</feature>
<dbReference type="InterPro" id="IPR002637">
    <property type="entry name" value="RdgB/HAM1"/>
</dbReference>
<dbReference type="Pfam" id="PF01725">
    <property type="entry name" value="Ham1p_like"/>
    <property type="match status" value="1"/>
</dbReference>
<evidence type="ECO:0000256" key="9">
    <source>
        <dbReference type="ARBA" id="ARBA00052017"/>
    </source>
</evidence>
<feature type="active site" description="Proton acceptor" evidence="10">
    <location>
        <position position="72"/>
    </location>
</feature>
<dbReference type="EMBL" id="AGXA01000026">
    <property type="protein sequence ID" value="EKU93083.1"/>
    <property type="molecule type" value="Genomic_DNA"/>
</dbReference>
<evidence type="ECO:0000313" key="13">
    <source>
        <dbReference type="Proteomes" id="UP000009875"/>
    </source>
</evidence>
<name>K9E8T3_9LACT</name>
<dbReference type="GO" id="GO:0009146">
    <property type="term" value="P:purine nucleoside triphosphate catabolic process"/>
    <property type="evidence" value="ECO:0007669"/>
    <property type="project" value="UniProtKB-UniRule"/>
</dbReference>
<comment type="catalytic activity">
    <reaction evidence="10">
        <text>ITP + H2O = IMP + diphosphate + H(+)</text>
        <dbReference type="Rhea" id="RHEA:29399"/>
        <dbReference type="ChEBI" id="CHEBI:15377"/>
        <dbReference type="ChEBI" id="CHEBI:15378"/>
        <dbReference type="ChEBI" id="CHEBI:33019"/>
        <dbReference type="ChEBI" id="CHEBI:58053"/>
        <dbReference type="ChEBI" id="CHEBI:61402"/>
        <dbReference type="EC" id="3.6.1.66"/>
    </reaction>
</comment>
<evidence type="ECO:0000256" key="4">
    <source>
        <dbReference type="ARBA" id="ARBA00022741"/>
    </source>
</evidence>
<evidence type="ECO:0000313" key="12">
    <source>
        <dbReference type="EMBL" id="EKU93083.1"/>
    </source>
</evidence>
<dbReference type="NCBIfam" id="NF011397">
    <property type="entry name" value="PRK14822.1"/>
    <property type="match status" value="1"/>
</dbReference>
<dbReference type="PATRIC" id="fig|883081.3.peg.1389"/>
<evidence type="ECO:0000256" key="7">
    <source>
        <dbReference type="ARBA" id="ARBA00023080"/>
    </source>
</evidence>
<dbReference type="HOGENOM" id="CLU_082080_0_2_9"/>
<dbReference type="GO" id="GO:0036220">
    <property type="term" value="F:ITP diphosphatase activity"/>
    <property type="evidence" value="ECO:0007669"/>
    <property type="project" value="UniProtKB-UniRule"/>
</dbReference>
<dbReference type="PANTHER" id="PTHR11067:SF9">
    <property type="entry name" value="INOSINE TRIPHOSPHATE PYROPHOSPHATASE"/>
    <property type="match status" value="1"/>
</dbReference>
<dbReference type="STRING" id="883081.HMPREF9698_01210"/>
<keyword evidence="13" id="KW-1185">Reference proteome</keyword>
<dbReference type="Gene3D" id="3.90.950.10">
    <property type="match status" value="1"/>
</dbReference>
<comment type="similarity">
    <text evidence="1 10 11">Belongs to the HAM1 NTPase family.</text>
</comment>
<feature type="binding site" evidence="10">
    <location>
        <position position="73"/>
    </location>
    <ligand>
        <name>substrate</name>
    </ligand>
</feature>
<dbReference type="AlphaFoldDB" id="K9E8T3"/>
<keyword evidence="7 10" id="KW-0546">Nucleotide metabolism</keyword>
<feature type="binding site" evidence="10">
    <location>
        <begin position="155"/>
        <end position="158"/>
    </location>
    <ligand>
        <name>substrate</name>
    </ligand>
</feature>
<dbReference type="GO" id="GO:0017111">
    <property type="term" value="F:ribonucleoside triphosphate phosphatase activity"/>
    <property type="evidence" value="ECO:0007669"/>
    <property type="project" value="InterPro"/>
</dbReference>
<evidence type="ECO:0000256" key="10">
    <source>
        <dbReference type="HAMAP-Rule" id="MF_01405"/>
    </source>
</evidence>
<keyword evidence="4 10" id="KW-0547">Nucleotide-binding</keyword>
<dbReference type="PANTHER" id="PTHR11067">
    <property type="entry name" value="INOSINE TRIPHOSPHATE PYROPHOSPHATASE/HAM1 PROTEIN"/>
    <property type="match status" value="1"/>
</dbReference>